<dbReference type="Proteomes" id="UP000308365">
    <property type="component" value="Unassembled WGS sequence"/>
</dbReference>
<proteinExistence type="predicted"/>
<comment type="caution">
    <text evidence="2">The sequence shown here is derived from an EMBL/GenBank/DDBJ whole genome shotgun (WGS) entry which is preliminary data.</text>
</comment>
<evidence type="ECO:0000313" key="2">
    <source>
        <dbReference type="EMBL" id="TKC34614.1"/>
    </source>
</evidence>
<accession>A0A4U1EEN5</accession>
<organism evidence="2 3">
    <name type="scientific">Monodon monoceros</name>
    <name type="common">Narwhal</name>
    <name type="synonym">Ceratodon monodon</name>
    <dbReference type="NCBI Taxonomy" id="40151"/>
    <lineage>
        <taxon>Eukaryota</taxon>
        <taxon>Metazoa</taxon>
        <taxon>Chordata</taxon>
        <taxon>Craniata</taxon>
        <taxon>Vertebrata</taxon>
        <taxon>Euteleostomi</taxon>
        <taxon>Mammalia</taxon>
        <taxon>Eutheria</taxon>
        <taxon>Laurasiatheria</taxon>
        <taxon>Artiodactyla</taxon>
        <taxon>Whippomorpha</taxon>
        <taxon>Cetacea</taxon>
        <taxon>Odontoceti</taxon>
        <taxon>Monodontidae</taxon>
        <taxon>Monodon</taxon>
    </lineage>
</organism>
<feature type="region of interest" description="Disordered" evidence="1">
    <location>
        <begin position="1"/>
        <end position="34"/>
    </location>
</feature>
<dbReference type="EMBL" id="RWIC01001801">
    <property type="protein sequence ID" value="TKC34614.1"/>
    <property type="molecule type" value="Genomic_DNA"/>
</dbReference>
<gene>
    <name evidence="2" type="ORF">EI555_015076</name>
</gene>
<reference evidence="3" key="1">
    <citation type="journal article" date="2019" name="IScience">
        <title>Narwhal Genome Reveals Long-Term Low Genetic Diversity despite Current Large Abundance Size.</title>
        <authorList>
            <person name="Westbury M.V."/>
            <person name="Petersen B."/>
            <person name="Garde E."/>
            <person name="Heide-Jorgensen M.P."/>
            <person name="Lorenzen E.D."/>
        </authorList>
    </citation>
    <scope>NUCLEOTIDE SEQUENCE [LARGE SCALE GENOMIC DNA]</scope>
</reference>
<protein>
    <submittedName>
        <fullName evidence="2">Uncharacterized protein</fullName>
    </submittedName>
</protein>
<dbReference type="AlphaFoldDB" id="A0A4U1EEN5"/>
<evidence type="ECO:0000256" key="1">
    <source>
        <dbReference type="SAM" id="MobiDB-lite"/>
    </source>
</evidence>
<name>A0A4U1EEN5_MONMO</name>
<evidence type="ECO:0000313" key="3">
    <source>
        <dbReference type="Proteomes" id="UP000308365"/>
    </source>
</evidence>
<sequence>MFGTQARPTPGQKKGGGGQSSSRGRYEDTQGDAQTLCSLPGREPPGWEAGWAWGRVPSCPQWPVGCSILAPAIEVEERPRTQWLRTAACSWRDVCAGGRKVASGT</sequence>